<dbReference type="RefSeq" id="WP_005005866.1">
    <property type="nucleotide sequence ID" value="NZ_CP082144.1"/>
</dbReference>
<dbReference type="EMBL" id="KX426227">
    <property type="protein sequence ID" value="APW48897.1"/>
    <property type="molecule type" value="Genomic_DNA"/>
</dbReference>
<accession>A0A1P8KGT4</accession>
<reference evidence="1" key="1">
    <citation type="journal article" date="2016" name="Biomed. Res. Int.">
        <title>Resistance of Permafrost and Modern Acinetobacter lwoffii Strains to Heavy Metals and Arsenic Revealed by Genome Analysis.</title>
        <authorList>
            <person name="Mindlin S."/>
            <person name="Petrenko A."/>
            <person name="Kurakov A."/>
            <person name="Beletsky A."/>
            <person name="Mardanov A."/>
            <person name="Petrova M."/>
        </authorList>
    </citation>
    <scope>NUCLEOTIDE SEQUENCE</scope>
    <source>
        <strain evidence="1">ED23-35</strain>
        <plasmid evidence="1">pALWED1.1</plasmid>
    </source>
</reference>
<gene>
    <name evidence="1" type="ORF">BAA96_1p0192</name>
</gene>
<keyword evidence="1" id="KW-0614">Plasmid</keyword>
<name>A0A1P8KGT4_ACILW</name>
<organism evidence="1">
    <name type="scientific">Acinetobacter lwoffii</name>
    <dbReference type="NCBI Taxonomy" id="28090"/>
    <lineage>
        <taxon>Bacteria</taxon>
        <taxon>Pseudomonadati</taxon>
        <taxon>Pseudomonadota</taxon>
        <taxon>Gammaproteobacteria</taxon>
        <taxon>Moraxellales</taxon>
        <taxon>Moraxellaceae</taxon>
        <taxon>Acinetobacter</taxon>
    </lineage>
</organism>
<dbReference type="AlphaFoldDB" id="A0A1P8KGT4"/>
<evidence type="ECO:0000313" key="1">
    <source>
        <dbReference type="EMBL" id="APW48897.1"/>
    </source>
</evidence>
<proteinExistence type="predicted"/>
<geneLocation type="plasmid" evidence="1">
    <name>pALWED1.1</name>
</geneLocation>
<protein>
    <submittedName>
        <fullName evidence="1">Uncharacterized protein</fullName>
    </submittedName>
</protein>
<sequence length="189" mass="22253">MRARRIENLEALQLKASEIAQITVKELEARHYLVWWLSSYDRNMKRGYNNETICLSTYQVNEFCFSYAITSEVEKFYLLIQPENWFLNDLAFESASIDEKGLVLNLAEVNDQLFKLYISRMQIRFNLDEIHAERLTHAKKYAKELVFIQYNPQKNQVMNVGVSINLENNTINRKSSNQTAKNKRLKGAF</sequence>